<evidence type="ECO:0000256" key="1">
    <source>
        <dbReference type="SAM" id="Phobius"/>
    </source>
</evidence>
<dbReference type="AlphaFoldDB" id="A0AAT9FRZ6"/>
<evidence type="ECO:0000313" key="3">
    <source>
        <dbReference type="EMBL" id="BDS08800.1"/>
    </source>
</evidence>
<dbReference type="Pfam" id="PF00565">
    <property type="entry name" value="SNase"/>
    <property type="match status" value="1"/>
</dbReference>
<proteinExistence type="predicted"/>
<dbReference type="SUPFAM" id="SSF50199">
    <property type="entry name" value="Staphylococcal nuclease"/>
    <property type="match status" value="1"/>
</dbReference>
<dbReference type="Gene3D" id="2.40.50.90">
    <property type="match status" value="1"/>
</dbReference>
<feature type="domain" description="TNase-like" evidence="2">
    <location>
        <begin position="87"/>
        <end position="241"/>
    </location>
</feature>
<gene>
    <name evidence="3" type="ORF">NT6N_38400</name>
</gene>
<keyword evidence="1" id="KW-1133">Transmembrane helix</keyword>
<accession>A0AAT9FRZ6</accession>
<dbReference type="InterPro" id="IPR016071">
    <property type="entry name" value="Staphylococal_nuclease_OB-fold"/>
</dbReference>
<sequence length="242" mass="27424">MARQKKKTVVSTLVTVVIVAAIIWMKYQETHDAKVREGSVRDESVVIKAPQKQEAKETSKLLSPVNLSSNRFEVLESCSLIDNRGNDGDSFHVKTSKGEEEVRLYFVDAPESAARRYGNGDTNYKRIAEQGASMGGLNQKQTTQVGVEAKVFTKKLLTARKFTIATTREKVYRSHRIYAYVIVKWEGQDRYLHELLVARGLGRIHTKPMTLPDNTSGSRQRDRLKKIENYAKSKNYGAWGIQ</sequence>
<protein>
    <recommendedName>
        <fullName evidence="2">TNase-like domain-containing protein</fullName>
    </recommendedName>
</protein>
<keyword evidence="1" id="KW-0812">Transmembrane</keyword>
<dbReference type="KEGG" id="osu:NT6N_38400"/>
<feature type="transmembrane region" description="Helical" evidence="1">
    <location>
        <begin position="9"/>
        <end position="27"/>
    </location>
</feature>
<name>A0AAT9FRZ6_9BACT</name>
<dbReference type="InterPro" id="IPR035437">
    <property type="entry name" value="SNase_OB-fold_sf"/>
</dbReference>
<keyword evidence="1" id="KW-0472">Membrane</keyword>
<organism evidence="3">
    <name type="scientific">Oceaniferula spumae</name>
    <dbReference type="NCBI Taxonomy" id="2979115"/>
    <lineage>
        <taxon>Bacteria</taxon>
        <taxon>Pseudomonadati</taxon>
        <taxon>Verrucomicrobiota</taxon>
        <taxon>Verrucomicrobiia</taxon>
        <taxon>Verrucomicrobiales</taxon>
        <taxon>Verrucomicrobiaceae</taxon>
        <taxon>Oceaniferula</taxon>
    </lineage>
</organism>
<evidence type="ECO:0000259" key="2">
    <source>
        <dbReference type="PROSITE" id="PS50830"/>
    </source>
</evidence>
<dbReference type="SMART" id="SM00318">
    <property type="entry name" value="SNc"/>
    <property type="match status" value="1"/>
</dbReference>
<dbReference type="EMBL" id="AP026866">
    <property type="protein sequence ID" value="BDS08800.1"/>
    <property type="molecule type" value="Genomic_DNA"/>
</dbReference>
<dbReference type="PROSITE" id="PS50830">
    <property type="entry name" value="TNASE_3"/>
    <property type="match status" value="1"/>
</dbReference>
<reference evidence="3" key="1">
    <citation type="submission" date="2024-07" db="EMBL/GenBank/DDBJ databases">
        <title>Complete genome sequence of Verrucomicrobiaceae bacterium NT6N.</title>
        <authorList>
            <person name="Huang C."/>
            <person name="Takami H."/>
            <person name="Hamasaki K."/>
        </authorList>
    </citation>
    <scope>NUCLEOTIDE SEQUENCE</scope>
    <source>
        <strain evidence="3">NT6N</strain>
    </source>
</reference>